<dbReference type="AlphaFoldDB" id="A0A0A1DGJ5"/>
<dbReference type="Proteomes" id="UP000030300">
    <property type="component" value="Chromosome"/>
</dbReference>
<comment type="subcellular location">
    <subcellularLocation>
        <location evidence="1">Peroxisome</location>
    </subcellularLocation>
</comment>
<gene>
    <name evidence="11" type="ORF">KR76_00495</name>
</gene>
<dbReference type="InterPro" id="IPR020616">
    <property type="entry name" value="Thiolase_N"/>
</dbReference>
<organism evidence="11 12">
    <name type="scientific">Nocardioides simplex</name>
    <name type="common">Arthrobacter simplex</name>
    <dbReference type="NCBI Taxonomy" id="2045"/>
    <lineage>
        <taxon>Bacteria</taxon>
        <taxon>Bacillati</taxon>
        <taxon>Actinomycetota</taxon>
        <taxon>Actinomycetes</taxon>
        <taxon>Propionibacteriales</taxon>
        <taxon>Nocardioidaceae</taxon>
        <taxon>Pimelobacter</taxon>
    </lineage>
</organism>
<keyword evidence="6" id="KW-0809">Transit peptide</keyword>
<dbReference type="InterPro" id="IPR020617">
    <property type="entry name" value="Thiolase_C"/>
</dbReference>
<dbReference type="InterPro" id="IPR020613">
    <property type="entry name" value="Thiolase_CS"/>
</dbReference>
<evidence type="ECO:0000256" key="9">
    <source>
        <dbReference type="ARBA" id="ARBA00023315"/>
    </source>
</evidence>
<dbReference type="Pfam" id="PF00108">
    <property type="entry name" value="Thiolase_N"/>
    <property type="match status" value="1"/>
</dbReference>
<dbReference type="OrthoDB" id="4440515at2"/>
<accession>A0A0A1DGJ5</accession>
<dbReference type="InterPro" id="IPR002155">
    <property type="entry name" value="Thiolase"/>
</dbReference>
<evidence type="ECO:0000313" key="11">
    <source>
        <dbReference type="EMBL" id="AIY15633.1"/>
    </source>
</evidence>
<dbReference type="InterPro" id="IPR016039">
    <property type="entry name" value="Thiolase-like"/>
</dbReference>
<dbReference type="InterPro" id="IPR020615">
    <property type="entry name" value="Thiolase_acyl_enz_int_AS"/>
</dbReference>
<dbReference type="InterPro" id="IPR050215">
    <property type="entry name" value="Thiolase-like_sf_Thiolase"/>
</dbReference>
<keyword evidence="5" id="KW-0276">Fatty acid metabolism</keyword>
<dbReference type="PANTHER" id="PTHR43853:SF8">
    <property type="entry name" value="3-KETOACYL-COA THIOLASE, PEROXISOMAL"/>
    <property type="match status" value="1"/>
</dbReference>
<dbReference type="GO" id="GO:0005737">
    <property type="term" value="C:cytoplasm"/>
    <property type="evidence" value="ECO:0007669"/>
    <property type="project" value="UniProtKB-ARBA"/>
</dbReference>
<dbReference type="eggNOG" id="COG0183">
    <property type="taxonomic scope" value="Bacteria"/>
</dbReference>
<evidence type="ECO:0000313" key="12">
    <source>
        <dbReference type="Proteomes" id="UP000030300"/>
    </source>
</evidence>
<evidence type="ECO:0000256" key="10">
    <source>
        <dbReference type="RuleBase" id="RU003557"/>
    </source>
</evidence>
<evidence type="ECO:0000256" key="3">
    <source>
        <dbReference type="ARBA" id="ARBA00010982"/>
    </source>
</evidence>
<dbReference type="PROSITE" id="PS00737">
    <property type="entry name" value="THIOLASE_2"/>
    <property type="match status" value="1"/>
</dbReference>
<comment type="pathway">
    <text evidence="2">Lipid metabolism.</text>
</comment>
<comment type="similarity">
    <text evidence="3 10">Belongs to the thiolase-like superfamily. Thiolase family.</text>
</comment>
<name>A0A0A1DGJ5_NOCSI</name>
<proteinExistence type="inferred from homology"/>
<evidence type="ECO:0000256" key="7">
    <source>
        <dbReference type="ARBA" id="ARBA00023098"/>
    </source>
</evidence>
<dbReference type="Pfam" id="PF02803">
    <property type="entry name" value="Thiolase_C"/>
    <property type="match status" value="1"/>
</dbReference>
<dbReference type="STRING" id="2045.KR76_00495"/>
<sequence length="391" mass="40039">MSALAPDDVVIVATARTPIGRAHKGSLRDVRPDDLGGFAVRAVLDQLPALDPATVDDVVIGCAVPEGQQGFGIARAVGLLAGLPVSVPGLTVSRACASSLQAIRSGAHSIAAGEADVVIAGGVESVSKVPVPLGYDDLNPRLSDPTADGFVTDLYSSMLQTAENVAHRHAVTRERMDEYAALSQARAAAARADGFFAREITPFPLADGTLATEDDSPRPGTTYETLAALAPVLGPDGTVTAGNSCPLNDGAAAVALMSARRAETLGLPPLARIVASTVTGLEPSHMGVGPIAAVARLLETTGHVIGDIDVIELNEAFAAQVLAVVDALGIDVDRQLNPYGGAIALGHPFGMTGARIMTTLLHGLAERDQELGIETMCIGGGMGMAMLVQRL</sequence>
<dbReference type="FunFam" id="3.40.47.10:FF:000010">
    <property type="entry name" value="Acetyl-CoA acetyltransferase (Thiolase)"/>
    <property type="match status" value="1"/>
</dbReference>
<keyword evidence="12" id="KW-1185">Reference proteome</keyword>
<keyword evidence="7" id="KW-0443">Lipid metabolism</keyword>
<dbReference type="GeneID" id="96607487"/>
<dbReference type="PROSITE" id="PS00098">
    <property type="entry name" value="THIOLASE_1"/>
    <property type="match status" value="1"/>
</dbReference>
<evidence type="ECO:0000256" key="2">
    <source>
        <dbReference type="ARBA" id="ARBA00005189"/>
    </source>
</evidence>
<dbReference type="NCBIfam" id="TIGR01930">
    <property type="entry name" value="AcCoA-C-Actrans"/>
    <property type="match status" value="1"/>
</dbReference>
<protein>
    <submittedName>
        <fullName evidence="11">3-ketoacyl-CoA thiolase, acetyl-CoA acetyltransferase</fullName>
        <ecNumber evidence="11">2.3.1.16</ecNumber>
    </submittedName>
</protein>
<keyword evidence="8" id="KW-0576">Peroxisome</keyword>
<evidence type="ECO:0000256" key="1">
    <source>
        <dbReference type="ARBA" id="ARBA00004275"/>
    </source>
</evidence>
<dbReference type="CDD" id="cd00751">
    <property type="entry name" value="thiolase"/>
    <property type="match status" value="1"/>
</dbReference>
<dbReference type="EC" id="2.3.1.16" evidence="11"/>
<dbReference type="PANTHER" id="PTHR43853">
    <property type="entry name" value="3-KETOACYL-COA THIOLASE, PEROXISOMAL"/>
    <property type="match status" value="1"/>
</dbReference>
<dbReference type="HOGENOM" id="CLU_031026_2_0_11"/>
<dbReference type="PIRSF" id="PIRSF000429">
    <property type="entry name" value="Ac-CoA_Ac_transf"/>
    <property type="match status" value="1"/>
</dbReference>
<dbReference type="GO" id="GO:0003988">
    <property type="term" value="F:acetyl-CoA C-acyltransferase activity"/>
    <property type="evidence" value="ECO:0007669"/>
    <property type="project" value="UniProtKB-EC"/>
</dbReference>
<evidence type="ECO:0000256" key="6">
    <source>
        <dbReference type="ARBA" id="ARBA00022946"/>
    </source>
</evidence>
<evidence type="ECO:0000256" key="8">
    <source>
        <dbReference type="ARBA" id="ARBA00023140"/>
    </source>
</evidence>
<dbReference type="KEGG" id="psim:KR76_00495"/>
<evidence type="ECO:0000256" key="5">
    <source>
        <dbReference type="ARBA" id="ARBA00022832"/>
    </source>
</evidence>
<dbReference type="RefSeq" id="WP_038675852.1">
    <property type="nucleotide sequence ID" value="NZ_BJMC01000016.1"/>
</dbReference>
<dbReference type="Gene3D" id="3.40.47.10">
    <property type="match status" value="1"/>
</dbReference>
<dbReference type="GO" id="GO:0006635">
    <property type="term" value="P:fatty acid beta-oxidation"/>
    <property type="evidence" value="ECO:0007669"/>
    <property type="project" value="TreeGrafter"/>
</dbReference>
<evidence type="ECO:0000256" key="4">
    <source>
        <dbReference type="ARBA" id="ARBA00022679"/>
    </source>
</evidence>
<dbReference type="EMBL" id="CP009896">
    <property type="protein sequence ID" value="AIY15633.1"/>
    <property type="molecule type" value="Genomic_DNA"/>
</dbReference>
<keyword evidence="4 10" id="KW-0808">Transferase</keyword>
<dbReference type="GO" id="GO:0010124">
    <property type="term" value="P:phenylacetate catabolic process"/>
    <property type="evidence" value="ECO:0007669"/>
    <property type="project" value="TreeGrafter"/>
</dbReference>
<dbReference type="SUPFAM" id="SSF53901">
    <property type="entry name" value="Thiolase-like"/>
    <property type="match status" value="2"/>
</dbReference>
<reference evidence="11 12" key="1">
    <citation type="journal article" date="2015" name="Genome Announc.">
        <title>Complete Genome Sequence of Steroid-Transforming Nocardioides simplex VKM Ac-2033D.</title>
        <authorList>
            <person name="Shtratnikova V.Y."/>
            <person name="Schelkunov M.I."/>
            <person name="Pekov Y.A."/>
            <person name="Fokina V.V."/>
            <person name="Logacheva M.D."/>
            <person name="Sokolov S.L."/>
            <person name="Bragin E.Y."/>
            <person name="Ashapkin V.V."/>
            <person name="Donova M.V."/>
        </authorList>
    </citation>
    <scope>NUCLEOTIDE SEQUENCE [LARGE SCALE GENOMIC DNA]</scope>
    <source>
        <strain evidence="11 12">VKM Ac-2033D</strain>
    </source>
</reference>
<keyword evidence="9 10" id="KW-0012">Acyltransferase</keyword>